<reference evidence="1 2" key="1">
    <citation type="submission" date="2024-07" db="EMBL/GenBank/DDBJ databases">
        <authorList>
            <person name="Pitt A."/>
            <person name="Hahn M.W."/>
        </authorList>
    </citation>
    <scope>NUCLEOTIDE SEQUENCE [LARGE SCALE GENOMIC DNA]</scope>
    <source>
        <strain evidence="1 2">2-AUSEE-184A6</strain>
    </source>
</reference>
<proteinExistence type="predicted"/>
<evidence type="ECO:0000313" key="1">
    <source>
        <dbReference type="EMBL" id="MFL0206820.1"/>
    </source>
</evidence>
<accession>A0ABW8T1X4</accession>
<protein>
    <submittedName>
        <fullName evidence="1">Uncharacterized protein</fullName>
    </submittedName>
</protein>
<dbReference type="EMBL" id="JBEWZG010000003">
    <property type="protein sequence ID" value="MFL0206820.1"/>
    <property type="molecule type" value="Genomic_DNA"/>
</dbReference>
<dbReference type="Proteomes" id="UP001623559">
    <property type="component" value="Unassembled WGS sequence"/>
</dbReference>
<evidence type="ECO:0000313" key="2">
    <source>
        <dbReference type="Proteomes" id="UP001623559"/>
    </source>
</evidence>
<name>A0ABW8T1X4_9BACT</name>
<gene>
    <name evidence="1" type="ORF">V7S74_08705</name>
</gene>
<comment type="caution">
    <text evidence="1">The sequence shown here is derived from an EMBL/GenBank/DDBJ whole genome shotgun (WGS) entry which is preliminary data.</text>
</comment>
<organism evidence="1 2">
    <name type="scientific">Aquirufa novilacunae</name>
    <dbReference type="NCBI Taxonomy" id="3139305"/>
    <lineage>
        <taxon>Bacteria</taxon>
        <taxon>Pseudomonadati</taxon>
        <taxon>Bacteroidota</taxon>
        <taxon>Cytophagia</taxon>
        <taxon>Cytophagales</taxon>
        <taxon>Flectobacillaceae</taxon>
        <taxon>Aquirufa</taxon>
    </lineage>
</organism>
<dbReference type="RefSeq" id="WP_406778367.1">
    <property type="nucleotide sequence ID" value="NZ_JBEWZG010000003.1"/>
</dbReference>
<sequence>MEATKGISYNLSAHTSETGRTYGMVFVRGEENLGKYVGLRAALSDKAAMEIKAVTDENTSNRMQAIARSIWVQVPQASVIEPNFKMENYDFRKIHIFTVPFDKVSEYESLIQQSNALDKSLGFSYNYILYKAVDGYANNTYMLILPDKSRLDYYTHQTERNAKRKGNSQLASLNKRMGQLRNIVRIDYLSRVGIN</sequence>